<evidence type="ECO:0000313" key="9">
    <source>
        <dbReference type="EMBL" id="KAK0164482.1"/>
    </source>
</evidence>
<dbReference type="InterPro" id="IPR020190">
    <property type="entry name" value="Procorazonin"/>
</dbReference>
<keyword evidence="10" id="KW-1185">Reference proteome</keyword>
<comment type="similarity">
    <text evidence="2">Belongs to the corazonin family.</text>
</comment>
<protein>
    <recommendedName>
        <fullName evidence="3">Pro-corazonin</fullName>
    </recommendedName>
</protein>
<evidence type="ECO:0000256" key="1">
    <source>
        <dbReference type="ARBA" id="ARBA00004613"/>
    </source>
</evidence>
<keyword evidence="7" id="KW-0527">Neuropeptide</keyword>
<keyword evidence="6" id="KW-0027">Amidation</keyword>
<keyword evidence="4" id="KW-0964">Secreted</keyword>
<dbReference type="GO" id="GO:0045823">
    <property type="term" value="P:positive regulation of heart contraction"/>
    <property type="evidence" value="ECO:0007669"/>
    <property type="project" value="InterPro"/>
</dbReference>
<accession>A0AA39F7N9</accession>
<name>A0AA39F7N9_9HYME</name>
<feature type="chain" id="PRO_5041299017" description="Pro-corazonin" evidence="8">
    <location>
        <begin position="30"/>
        <end position="138"/>
    </location>
</feature>
<dbReference type="EMBL" id="JAQQBS010001422">
    <property type="protein sequence ID" value="KAK0164482.1"/>
    <property type="molecule type" value="Genomic_DNA"/>
</dbReference>
<evidence type="ECO:0000256" key="4">
    <source>
        <dbReference type="ARBA" id="ARBA00022525"/>
    </source>
</evidence>
<evidence type="ECO:0000256" key="3">
    <source>
        <dbReference type="ARBA" id="ARBA00014144"/>
    </source>
</evidence>
<comment type="subcellular location">
    <subcellularLocation>
        <location evidence="1">Secreted</location>
    </subcellularLocation>
</comment>
<reference evidence="9" key="2">
    <citation type="submission" date="2023-03" db="EMBL/GenBank/DDBJ databases">
        <authorList>
            <person name="Inwood S.N."/>
            <person name="Skelly J.G."/>
            <person name="Guhlin J."/>
            <person name="Harrop T.W.R."/>
            <person name="Goldson S.G."/>
            <person name="Dearden P.K."/>
        </authorList>
    </citation>
    <scope>NUCLEOTIDE SEQUENCE</scope>
    <source>
        <strain evidence="9">Irish</strain>
        <tissue evidence="9">Whole body</tissue>
    </source>
</reference>
<reference evidence="9" key="1">
    <citation type="journal article" date="2023" name="bioRxiv">
        <title>Scaffold-level genome assemblies of two parasitoid biocontrol wasps reveal the parthenogenesis mechanism and an associated novel virus.</title>
        <authorList>
            <person name="Inwood S."/>
            <person name="Skelly J."/>
            <person name="Guhlin J."/>
            <person name="Harrop T."/>
            <person name="Goldson S."/>
            <person name="Dearden P."/>
        </authorList>
    </citation>
    <scope>NUCLEOTIDE SEQUENCE</scope>
    <source>
        <strain evidence="9">Irish</strain>
        <tissue evidence="9">Whole body</tissue>
    </source>
</reference>
<organism evidence="9 10">
    <name type="scientific">Microctonus aethiopoides</name>
    <dbReference type="NCBI Taxonomy" id="144406"/>
    <lineage>
        <taxon>Eukaryota</taxon>
        <taxon>Metazoa</taxon>
        <taxon>Ecdysozoa</taxon>
        <taxon>Arthropoda</taxon>
        <taxon>Hexapoda</taxon>
        <taxon>Insecta</taxon>
        <taxon>Pterygota</taxon>
        <taxon>Neoptera</taxon>
        <taxon>Endopterygota</taxon>
        <taxon>Hymenoptera</taxon>
        <taxon>Apocrita</taxon>
        <taxon>Ichneumonoidea</taxon>
        <taxon>Braconidae</taxon>
        <taxon>Euphorinae</taxon>
        <taxon>Microctonus</taxon>
    </lineage>
</organism>
<evidence type="ECO:0000256" key="6">
    <source>
        <dbReference type="ARBA" id="ARBA00022815"/>
    </source>
</evidence>
<evidence type="ECO:0000256" key="5">
    <source>
        <dbReference type="ARBA" id="ARBA00022729"/>
    </source>
</evidence>
<sequence>MALYQQMVYRFYALMIILSLTLITVGCQSFQYSKGWTNGKRGDIITKFKVYQPSQSKLHYPKIREIKNEQTTDSAMVQCDLQKMKILLQSNNNNKQFYLLPCEVPHNLPRVKLNKPSNQLLRRLSIYEDSNDNDDNEK</sequence>
<proteinExistence type="inferred from homology"/>
<evidence type="ECO:0000256" key="2">
    <source>
        <dbReference type="ARBA" id="ARBA00009635"/>
    </source>
</evidence>
<dbReference type="GO" id="GO:0005576">
    <property type="term" value="C:extracellular region"/>
    <property type="evidence" value="ECO:0007669"/>
    <property type="project" value="UniProtKB-SubCell"/>
</dbReference>
<dbReference type="Pfam" id="PF17308">
    <property type="entry name" value="Corazonin"/>
    <property type="match status" value="1"/>
</dbReference>
<evidence type="ECO:0000256" key="8">
    <source>
        <dbReference type="SAM" id="SignalP"/>
    </source>
</evidence>
<evidence type="ECO:0000256" key="7">
    <source>
        <dbReference type="ARBA" id="ARBA00023320"/>
    </source>
</evidence>
<feature type="signal peptide" evidence="8">
    <location>
        <begin position="1"/>
        <end position="29"/>
    </location>
</feature>
<gene>
    <name evidence="9" type="ORF">PV328_003106</name>
</gene>
<evidence type="ECO:0000313" key="10">
    <source>
        <dbReference type="Proteomes" id="UP001168990"/>
    </source>
</evidence>
<dbReference type="Proteomes" id="UP001168990">
    <property type="component" value="Unassembled WGS sequence"/>
</dbReference>
<comment type="caution">
    <text evidence="9">The sequence shown here is derived from an EMBL/GenBank/DDBJ whole genome shotgun (WGS) entry which is preliminary data.</text>
</comment>
<dbReference type="GO" id="GO:0071858">
    <property type="term" value="F:corazonin receptor binding"/>
    <property type="evidence" value="ECO:0007669"/>
    <property type="project" value="InterPro"/>
</dbReference>
<dbReference type="GO" id="GO:0007218">
    <property type="term" value="P:neuropeptide signaling pathway"/>
    <property type="evidence" value="ECO:0007669"/>
    <property type="project" value="UniProtKB-KW"/>
</dbReference>
<keyword evidence="5 8" id="KW-0732">Signal</keyword>
<dbReference type="AlphaFoldDB" id="A0AA39F7N9"/>